<dbReference type="Proteomes" id="UP000239047">
    <property type="component" value="Unassembled WGS sequence"/>
</dbReference>
<evidence type="ECO:0000313" key="1">
    <source>
        <dbReference type="EMBL" id="PPA71900.1"/>
    </source>
</evidence>
<gene>
    <name evidence="1" type="ORF">C4B60_00540</name>
</gene>
<accession>A0A2S5GFT9</accession>
<reference evidence="1 2" key="1">
    <citation type="submission" date="2018-02" db="EMBL/GenBank/DDBJ databases">
        <title>Jeotgalibacillus proteolyticum sp. nov. a protease producing bacterium isolated from ocean sediments of Laizhou Bay.</title>
        <authorList>
            <person name="Li Y."/>
        </authorList>
    </citation>
    <scope>NUCLEOTIDE SEQUENCE [LARGE SCALE GENOMIC DNA]</scope>
    <source>
        <strain evidence="1 2">22-7</strain>
    </source>
</reference>
<protein>
    <submittedName>
        <fullName evidence="1">Uncharacterized protein</fullName>
    </submittedName>
</protein>
<evidence type="ECO:0000313" key="2">
    <source>
        <dbReference type="Proteomes" id="UP000239047"/>
    </source>
</evidence>
<proteinExistence type="predicted"/>
<keyword evidence="2" id="KW-1185">Reference proteome</keyword>
<name>A0A2S5GFT9_9BACL</name>
<comment type="caution">
    <text evidence="1">The sequence shown here is derived from an EMBL/GenBank/DDBJ whole genome shotgun (WGS) entry which is preliminary data.</text>
</comment>
<sequence>MGLVEKLQIRVSNMQFVDVEEGQVVHVRFNATDAQQQINMNGYVVATTQEFFSSSTSSEGITELVRGKILARLGEPAEEEKETE</sequence>
<organism evidence="1 2">
    <name type="scientific">Jeotgalibacillus proteolyticus</name>
    <dbReference type="NCBI Taxonomy" id="2082395"/>
    <lineage>
        <taxon>Bacteria</taxon>
        <taxon>Bacillati</taxon>
        <taxon>Bacillota</taxon>
        <taxon>Bacilli</taxon>
        <taxon>Bacillales</taxon>
        <taxon>Caryophanaceae</taxon>
        <taxon>Jeotgalibacillus</taxon>
    </lineage>
</organism>
<dbReference type="EMBL" id="PREZ01000001">
    <property type="protein sequence ID" value="PPA71900.1"/>
    <property type="molecule type" value="Genomic_DNA"/>
</dbReference>
<dbReference type="AlphaFoldDB" id="A0A2S5GFT9"/>